<keyword evidence="2" id="KW-1185">Reference proteome</keyword>
<gene>
    <name evidence="1" type="ORF">BDFB_014993</name>
</gene>
<reference evidence="1 2" key="1">
    <citation type="submission" date="2017-03" db="EMBL/GenBank/DDBJ databases">
        <title>Genome of the blue death feigning beetle - Asbolus verrucosus.</title>
        <authorList>
            <person name="Rider S.D."/>
        </authorList>
    </citation>
    <scope>NUCLEOTIDE SEQUENCE [LARGE SCALE GENOMIC DNA]</scope>
    <source>
        <strain evidence="1">Butters</strain>
        <tissue evidence="1">Head and leg muscle</tissue>
    </source>
</reference>
<dbReference type="SUPFAM" id="SSF58038">
    <property type="entry name" value="SNARE fusion complex"/>
    <property type="match status" value="1"/>
</dbReference>
<dbReference type="EMBL" id="QDEB01054943">
    <property type="protein sequence ID" value="RZC37197.1"/>
    <property type="molecule type" value="Genomic_DNA"/>
</dbReference>
<organism evidence="1 2">
    <name type="scientific">Asbolus verrucosus</name>
    <name type="common">Desert ironclad beetle</name>
    <dbReference type="NCBI Taxonomy" id="1661398"/>
    <lineage>
        <taxon>Eukaryota</taxon>
        <taxon>Metazoa</taxon>
        <taxon>Ecdysozoa</taxon>
        <taxon>Arthropoda</taxon>
        <taxon>Hexapoda</taxon>
        <taxon>Insecta</taxon>
        <taxon>Pterygota</taxon>
        <taxon>Neoptera</taxon>
        <taxon>Endopterygota</taxon>
        <taxon>Coleoptera</taxon>
        <taxon>Polyphaga</taxon>
        <taxon>Cucujiformia</taxon>
        <taxon>Tenebrionidae</taxon>
        <taxon>Pimeliinae</taxon>
        <taxon>Asbolus</taxon>
    </lineage>
</organism>
<accession>A0A482VY28</accession>
<evidence type="ECO:0008006" key="3">
    <source>
        <dbReference type="Google" id="ProtNLM"/>
    </source>
</evidence>
<evidence type="ECO:0000313" key="1">
    <source>
        <dbReference type="EMBL" id="RZC37197.1"/>
    </source>
</evidence>
<name>A0A482VY28_ASBVE</name>
<comment type="caution">
    <text evidence="1">The sequence shown here is derived from an EMBL/GenBank/DDBJ whole genome shotgun (WGS) entry which is preliminary data.</text>
</comment>
<dbReference type="STRING" id="1661398.A0A482VY28"/>
<proteinExistence type="predicted"/>
<dbReference type="Gene3D" id="1.20.5.110">
    <property type="match status" value="1"/>
</dbReference>
<protein>
    <recommendedName>
        <fullName evidence="3">SNARE domain containing protein</fullName>
    </recommendedName>
</protein>
<sequence length="85" mass="9510">MFDEQVSTKVKEDRNHLMGEAGASYWSNNGDNPDVSGYSVDQLRVDQKRMIGEQEQGLESLSQIISRQKNIASTISNEVDLHNGI</sequence>
<dbReference type="Proteomes" id="UP000292052">
    <property type="component" value="Unassembled WGS sequence"/>
</dbReference>
<dbReference type="AlphaFoldDB" id="A0A482VY28"/>
<evidence type="ECO:0000313" key="2">
    <source>
        <dbReference type="Proteomes" id="UP000292052"/>
    </source>
</evidence>
<dbReference type="OrthoDB" id="428895at2759"/>